<evidence type="ECO:0000256" key="10">
    <source>
        <dbReference type="ARBA" id="ARBA00023170"/>
    </source>
</evidence>
<evidence type="ECO:0000256" key="17">
    <source>
        <dbReference type="SAM" id="MobiDB-lite"/>
    </source>
</evidence>
<evidence type="ECO:0000256" key="14">
    <source>
        <dbReference type="ARBA" id="ARBA00049638"/>
    </source>
</evidence>
<reference evidence="21" key="1">
    <citation type="submission" date="2007-09" db="EMBL/GenBank/DDBJ databases">
        <title>Adaptive radiation of a tandemly repeated short chain dehydrogenase encoding gene family in Brassicales.</title>
        <authorList>
            <person name="Navarro-Quezada A.R."/>
            <person name="Schmid K.J."/>
        </authorList>
    </citation>
    <scope>NUCLEOTIDE SEQUENCE</scope>
</reference>
<evidence type="ECO:0000313" key="21">
    <source>
        <dbReference type="EMBL" id="ABW81071.1"/>
    </source>
</evidence>
<evidence type="ECO:0000256" key="13">
    <source>
        <dbReference type="ARBA" id="ARBA00023303"/>
    </source>
</evidence>
<dbReference type="EMBL" id="EU162609">
    <property type="protein sequence ID" value="ABW81071.1"/>
    <property type="molecule type" value="Genomic_DNA"/>
</dbReference>
<evidence type="ECO:0000256" key="8">
    <source>
        <dbReference type="ARBA" id="ARBA00023065"/>
    </source>
</evidence>
<evidence type="ECO:0000256" key="15">
    <source>
        <dbReference type="PIRNR" id="PIRNR037090"/>
    </source>
</evidence>
<dbReference type="Gene3D" id="3.40.190.10">
    <property type="entry name" value="Periplasmic binding protein-like II"/>
    <property type="match status" value="3"/>
</dbReference>
<dbReference type="FunFam" id="1.10.287.70:FF:000037">
    <property type="entry name" value="Glutamate receptor"/>
    <property type="match status" value="1"/>
</dbReference>
<keyword evidence="16" id="KW-1015">Disulfide bond</keyword>
<dbReference type="FunFam" id="3.40.190.10:FF:000103">
    <property type="entry name" value="Glutamate receptor"/>
    <property type="match status" value="1"/>
</dbReference>
<dbReference type="FunFam" id="3.40.50.2300:FF:000169">
    <property type="entry name" value="Glutamate receptor"/>
    <property type="match status" value="1"/>
</dbReference>
<evidence type="ECO:0000256" key="2">
    <source>
        <dbReference type="ARBA" id="ARBA00008685"/>
    </source>
</evidence>
<dbReference type="PANTHER" id="PTHR34836">
    <property type="entry name" value="OS06G0188250 PROTEIN"/>
    <property type="match status" value="1"/>
</dbReference>
<keyword evidence="10 15" id="KW-0675">Receptor</keyword>
<evidence type="ECO:0000256" key="16">
    <source>
        <dbReference type="PIRSR" id="PIRSR037090-50"/>
    </source>
</evidence>
<evidence type="ECO:0000256" key="5">
    <source>
        <dbReference type="ARBA" id="ARBA00022692"/>
    </source>
</evidence>
<dbReference type="AlphaFoldDB" id="B2BXN4"/>
<dbReference type="Gene3D" id="3.40.50.2300">
    <property type="match status" value="3"/>
</dbReference>
<dbReference type="SUPFAM" id="SSF53822">
    <property type="entry name" value="Periplasmic binding protein-like I"/>
    <property type="match status" value="1"/>
</dbReference>
<dbReference type="InterPro" id="IPR044440">
    <property type="entry name" value="GABAb_receptor_plant_PBP1"/>
</dbReference>
<feature type="signal peptide" evidence="19">
    <location>
        <begin position="1"/>
        <end position="32"/>
    </location>
</feature>
<dbReference type="InterPro" id="IPR001320">
    <property type="entry name" value="Iontro_rcpt_C"/>
</dbReference>
<evidence type="ECO:0000256" key="19">
    <source>
        <dbReference type="SAM" id="SignalP"/>
    </source>
</evidence>
<evidence type="ECO:0000256" key="1">
    <source>
        <dbReference type="ARBA" id="ARBA00004141"/>
    </source>
</evidence>
<keyword evidence="9 15" id="KW-0472">Membrane</keyword>
<evidence type="ECO:0000259" key="20">
    <source>
        <dbReference type="SMART" id="SM00079"/>
    </source>
</evidence>
<dbReference type="CDD" id="cd13686">
    <property type="entry name" value="GluR_Plant"/>
    <property type="match status" value="1"/>
</dbReference>
<sequence>MKILNPTTKHKSLFDSLAVLVWCLMLIGVGFGQDSKTEVKVGVVLDLQTTFSKICLTSINISLSDFYANHANYSTRLALHLRDSDRDVVAAAAAAASDLIKKEQVIAIVGPQSSTQADFMIRLTNKSQVPTVTFSATSPSLASIRSPYFVRATLSDSSQVGAIAALVKSFGWRNVVAVYVENEFGEGIVPSLVDALQDVNARVPYRSVISPDAPGDAILGELYKLMTMQTRVFVVHMLPSLGFRFFAKAKEIGMMEDGYVWILTDAMTHLMRLNDPKNLENMEGVLGVRTRVPKSKELEDFRLRWKNKFQKDHPESVDAELNVFALWAYDSITALAMAVEKTSVMNLGFGNASISWNGTDHGVFGVSRYSPTLMRYLSDTRFKGLSGEFDLSNGELRHLTFEIINLSDKVMRVIGFWTPDKGLMKELDQRNRTKERYTTANESLATVTWPGGSISVPRGWEIPTNRKRLRVGVPIKRDFKEFMKVTYDPRTNSPIVSGYSKDVFEAVLRRLPYAIIPEYIPFDTPYNGYGDFVYQVYLGNFDAAVGDITIAADRTKYVDFTLPYTESGVAMLVPLRNIRDKNTWVFLKPWSLDLWVTTACFFIFIGFVVWVLEHRVNEDFRGPPLHQIGTSFWFSFSTMVFAHKERVVNNLARFVVILWCFVVLVLTQSYTASLTSLLTVQKLQPTVTNVNQLIKNGDYVGYQKGSFLLGILKNLGFDESKLRPLDSPDEVDELFSKGRIAALFNEVPYLKIIRSQYCTKYTMVEPSFKTAGFGFVFPKGSPLTGDVSKAILDVNEGEEMRQIEEKWFNRQNNCSDPNTALSSNSLSLSSFWGLFLIVGVASVLALLVFLAMFLFEQRHTLIQSNDEPEHSMWRKWAVLVRIFDQKDMNSHTFRKNDNVQNVISINGSPNTHCPPSPSTSRNTPWTQSPSSPSKGSNFSFFSERRRSSLVSRDQHEDGDHGKLEPEDERQRSEGRNCRAQSWGLGV</sequence>
<evidence type="ECO:0000256" key="7">
    <source>
        <dbReference type="ARBA" id="ARBA00022989"/>
    </source>
</evidence>
<evidence type="ECO:0000256" key="4">
    <source>
        <dbReference type="ARBA" id="ARBA00022448"/>
    </source>
</evidence>
<evidence type="ECO:0000256" key="11">
    <source>
        <dbReference type="ARBA" id="ARBA00023180"/>
    </source>
</evidence>
<evidence type="ECO:0000256" key="6">
    <source>
        <dbReference type="ARBA" id="ARBA00022729"/>
    </source>
</evidence>
<feature type="disulfide bond" evidence="16">
    <location>
        <begin position="758"/>
        <end position="814"/>
    </location>
</feature>
<dbReference type="PIRSF" id="PIRSF037090">
    <property type="entry name" value="Iontro_Glu-like_rcpt_pln"/>
    <property type="match status" value="1"/>
</dbReference>
<name>B2BXN4_9ROSI</name>
<proteinExistence type="inferred from homology"/>
<keyword evidence="11" id="KW-0325">Glycoprotein</keyword>
<dbReference type="InterPro" id="IPR017103">
    <property type="entry name" value="Iontropic_Glu_rcpt_pln"/>
</dbReference>
<protein>
    <recommendedName>
        <fullName evidence="15">Glutamate receptor</fullName>
    </recommendedName>
</protein>
<dbReference type="PANTHER" id="PTHR34836:SF1">
    <property type="entry name" value="OS09G0428600 PROTEIN"/>
    <property type="match status" value="1"/>
</dbReference>
<feature type="transmembrane region" description="Helical" evidence="18">
    <location>
        <begin position="651"/>
        <end position="670"/>
    </location>
</feature>
<evidence type="ECO:0000256" key="9">
    <source>
        <dbReference type="ARBA" id="ARBA00023136"/>
    </source>
</evidence>
<dbReference type="InterPro" id="IPR028082">
    <property type="entry name" value="Peripla_BP_I"/>
</dbReference>
<keyword evidence="13 15" id="KW-0407">Ion channel</keyword>
<keyword evidence="6 19" id="KW-0732">Signal</keyword>
<keyword evidence="7 18" id="KW-1133">Transmembrane helix</keyword>
<comment type="subunit">
    <text evidence="3">May form heteromers.</text>
</comment>
<feature type="transmembrane region" description="Helical" evidence="18">
    <location>
        <begin position="831"/>
        <end position="855"/>
    </location>
</feature>
<comment type="function">
    <text evidence="15">Glutamate-gated receptor that probably acts as non-selective cation channel.</text>
</comment>
<keyword evidence="5 18" id="KW-0812">Transmembrane</keyword>
<evidence type="ECO:0000256" key="18">
    <source>
        <dbReference type="SAM" id="Phobius"/>
    </source>
</evidence>
<dbReference type="GO" id="GO:0015276">
    <property type="term" value="F:ligand-gated monoatomic ion channel activity"/>
    <property type="evidence" value="ECO:0007669"/>
    <property type="project" value="InterPro"/>
</dbReference>
<evidence type="ECO:0000256" key="3">
    <source>
        <dbReference type="ARBA" id="ARBA00011095"/>
    </source>
</evidence>
<feature type="compositionally biased region" description="Low complexity" evidence="17">
    <location>
        <begin position="928"/>
        <end position="941"/>
    </location>
</feature>
<dbReference type="SUPFAM" id="SSF53850">
    <property type="entry name" value="Periplasmic binding protein-like II"/>
    <property type="match status" value="1"/>
</dbReference>
<accession>B2BXN4</accession>
<dbReference type="GO" id="GO:0016020">
    <property type="term" value="C:membrane"/>
    <property type="evidence" value="ECO:0007669"/>
    <property type="project" value="UniProtKB-SubCell"/>
</dbReference>
<feature type="compositionally biased region" description="Basic and acidic residues" evidence="17">
    <location>
        <begin position="942"/>
        <end position="976"/>
    </location>
</feature>
<feature type="domain" description="Ionotropic glutamate receptor C-terminal" evidence="20">
    <location>
        <begin position="468"/>
        <end position="810"/>
    </location>
</feature>
<dbReference type="InterPro" id="IPR015683">
    <property type="entry name" value="Ionotropic_Glu_rcpt"/>
</dbReference>
<keyword evidence="12 15" id="KW-1071">Ligand-gated ion channel</keyword>
<dbReference type="Pfam" id="PF00060">
    <property type="entry name" value="Lig_chan"/>
    <property type="match status" value="1"/>
</dbReference>
<dbReference type="SMART" id="SM00079">
    <property type="entry name" value="PBPe"/>
    <property type="match status" value="1"/>
</dbReference>
<feature type="transmembrane region" description="Helical" evidence="18">
    <location>
        <begin position="594"/>
        <end position="612"/>
    </location>
</feature>
<comment type="subcellular location">
    <subcellularLocation>
        <location evidence="1">Membrane</location>
        <topology evidence="1">Multi-pass membrane protein</topology>
    </subcellularLocation>
</comment>
<dbReference type="Pfam" id="PF01094">
    <property type="entry name" value="ANF_receptor"/>
    <property type="match status" value="1"/>
</dbReference>
<feature type="region of interest" description="Disordered" evidence="17">
    <location>
        <begin position="906"/>
        <end position="986"/>
    </location>
</feature>
<dbReference type="CDD" id="cd19990">
    <property type="entry name" value="PBP1_GABAb_receptor_plant"/>
    <property type="match status" value="1"/>
</dbReference>
<comment type="function">
    <text evidence="14">Glutamate-gated receptor that probably acts as a non-selective cation channel. May be involved in light-signal transduction and calcium homeostasis via the regulation of calcium influx into cells.</text>
</comment>
<comment type="similarity">
    <text evidence="2 15">Belongs to the glutamate-gated ion channel (TC 1.A.10.1) family.</text>
</comment>
<keyword evidence="4 15" id="KW-0813">Transport</keyword>
<feature type="chain" id="PRO_5002776642" description="Glutamate receptor" evidence="19">
    <location>
        <begin position="33"/>
        <end position="986"/>
    </location>
</feature>
<feature type="compositionally biased region" description="Polar residues" evidence="17">
    <location>
        <begin position="918"/>
        <end position="927"/>
    </location>
</feature>
<evidence type="ECO:0000256" key="12">
    <source>
        <dbReference type="ARBA" id="ARBA00023286"/>
    </source>
</evidence>
<organism evidence="21">
    <name type="scientific">Tarenaya spinosa</name>
    <dbReference type="NCBI Taxonomy" id="228870"/>
    <lineage>
        <taxon>Eukaryota</taxon>
        <taxon>Viridiplantae</taxon>
        <taxon>Streptophyta</taxon>
        <taxon>Embryophyta</taxon>
        <taxon>Tracheophyta</taxon>
        <taxon>Spermatophyta</taxon>
        <taxon>Magnoliopsida</taxon>
        <taxon>eudicotyledons</taxon>
        <taxon>Gunneridae</taxon>
        <taxon>Pentapetalae</taxon>
        <taxon>rosids</taxon>
        <taxon>malvids</taxon>
        <taxon>Brassicales</taxon>
        <taxon>Cleomaceae</taxon>
        <taxon>New World clade</taxon>
        <taxon>Tarenaya</taxon>
    </lineage>
</organism>
<dbReference type="InterPro" id="IPR001828">
    <property type="entry name" value="ANF_lig-bd_rcpt"/>
</dbReference>
<dbReference type="Gene3D" id="1.10.287.70">
    <property type="match status" value="1"/>
</dbReference>
<keyword evidence="8 15" id="KW-0406">Ion transport</keyword>